<dbReference type="PANTHER" id="PTHR42715">
    <property type="entry name" value="BETA-GLUCOSIDASE"/>
    <property type="match status" value="1"/>
</dbReference>
<dbReference type="Pfam" id="PF14310">
    <property type="entry name" value="Fn3-like"/>
    <property type="match status" value="1"/>
</dbReference>
<feature type="domain" description="Fibronectin type III-like" evidence="6">
    <location>
        <begin position="439"/>
        <end position="513"/>
    </location>
</feature>
<dbReference type="RefSeq" id="WP_091232428.1">
    <property type="nucleotide sequence ID" value="NZ_FMKA01000007.1"/>
</dbReference>
<evidence type="ECO:0000256" key="3">
    <source>
        <dbReference type="ARBA" id="ARBA00023277"/>
    </source>
</evidence>
<dbReference type="InterPro" id="IPR017853">
    <property type="entry name" value="GH"/>
</dbReference>
<evidence type="ECO:0000256" key="2">
    <source>
        <dbReference type="ARBA" id="ARBA00022801"/>
    </source>
</evidence>
<evidence type="ECO:0000313" key="7">
    <source>
        <dbReference type="EMBL" id="SCP96882.1"/>
    </source>
</evidence>
<dbReference type="STRING" id="1619234.SAMN05421730_100714"/>
<gene>
    <name evidence="7" type="ORF">SAMN05421730_100714</name>
</gene>
<sequence>MLNINIADVMNILNNCKPQLIFFAVVLVAAIVAMVVCRKMQKHKKYVVRTQAGIAILLGLVITINAVVLGPMSTIVSLAMGNGTITEETSAEAEALCETVAEEGIVLLENKDNILPIQDTTKLNVFGWASTNPCYGGTGSGALSDAYPTVSLLQGLENAGYSLNKEISDFYTTYRADRPVVSMFAQDWTLPEPAADTYPAELMENAKSFSDTAMVVITRVGGEGADLPTDMDAITFTDNTEDYKEFPDGAHYLELSQSEKDMIDLVCSNFDNVVVVYNGANAMELNFVKEYSQIKGLIWCPGTGQSGFNALGDIVNGTVNPSGKAADTFVSDLTAAPTYNNFGNLVYDNMSEFEGNAFGAPTLPTFVNYTEGIYVGYRFYETAAAEGLINYDEAVLYPFGHGLSYTSFTQEMGEMKEDADGNITFDVTVTNTGSVAGKDVVEVYYNPPYTDGGIEKATANLVAFEKTDMLEAGASQTITVTFAAEDMASYDAAGEGCYVLDAGDYTVSINADSHTAIDSKTYTVEEKIVYDESNQRSTDEVAAENQFDNAAGDATYLSRANGFANYAEATAAPSLTLAQEYKDTFVNNSNYDPADYNNDADEMPVTGADNGLSLADMRDAEFDDANWDKLLDQLTIDEMKTMIALGGYQTAAADSVGKVSTIDCDGPASINNNFTGVGSIGFPSAVMIASTWNKDIAAQFGDSIGTMADEMGVSGWYAPAMNIHRSAFAGRNFEYYSEDGLLSGEIASQAIAGAAEHGVYAYMKHFALNDQETNRLSMLCTWSNEQAIREIYLKPFEMAVKEGGAMAVMSSFNYIGTTYAGASSALLKSVLRDEWGFQGFVLTDYYGVYGYQDADQLIRNGNDICLANYDAKTNYVDDTSATSVIAMRQACKNIMFTVVNSRAYSAAAIAESSKIPQWKIMLAGADILIVGLLVSLELFVVVKGYKRRKADADSIIAPSGRIAEEN</sequence>
<dbReference type="OrthoDB" id="98455at2"/>
<dbReference type="EMBL" id="FMKA01000007">
    <property type="protein sequence ID" value="SCP96882.1"/>
    <property type="molecule type" value="Genomic_DNA"/>
</dbReference>
<dbReference type="PROSITE" id="PS00775">
    <property type="entry name" value="GLYCOSYL_HYDROL_F3"/>
    <property type="match status" value="1"/>
</dbReference>
<dbReference type="GO" id="GO:0004553">
    <property type="term" value="F:hydrolase activity, hydrolyzing O-glycosyl compounds"/>
    <property type="evidence" value="ECO:0007669"/>
    <property type="project" value="InterPro"/>
</dbReference>
<keyword evidence="8" id="KW-1185">Reference proteome</keyword>
<dbReference type="SUPFAM" id="SSF52279">
    <property type="entry name" value="Beta-D-glucan exohydrolase, C-terminal domain"/>
    <property type="match status" value="1"/>
</dbReference>
<organism evidence="7 8">
    <name type="scientific">Anaerobium acetethylicum</name>
    <dbReference type="NCBI Taxonomy" id="1619234"/>
    <lineage>
        <taxon>Bacteria</taxon>
        <taxon>Bacillati</taxon>
        <taxon>Bacillota</taxon>
        <taxon>Clostridia</taxon>
        <taxon>Lachnospirales</taxon>
        <taxon>Lachnospiraceae</taxon>
        <taxon>Anaerobium</taxon>
    </lineage>
</organism>
<dbReference type="InterPro" id="IPR026891">
    <property type="entry name" value="Fn3-like"/>
</dbReference>
<accession>A0A1D3TSQ0</accession>
<keyword evidence="5" id="KW-0472">Membrane</keyword>
<feature type="transmembrane region" description="Helical" evidence="5">
    <location>
        <begin position="20"/>
        <end position="40"/>
    </location>
</feature>
<dbReference type="GO" id="GO:0005975">
    <property type="term" value="P:carbohydrate metabolic process"/>
    <property type="evidence" value="ECO:0007669"/>
    <property type="project" value="InterPro"/>
</dbReference>
<name>A0A1D3TSQ0_9FIRM</name>
<dbReference type="Proteomes" id="UP000199315">
    <property type="component" value="Unassembled WGS sequence"/>
</dbReference>
<reference evidence="7 8" key="1">
    <citation type="submission" date="2016-09" db="EMBL/GenBank/DDBJ databases">
        <authorList>
            <person name="Capua I."/>
            <person name="De Benedictis P."/>
            <person name="Joannis T."/>
            <person name="Lombin L.H."/>
            <person name="Cattoli G."/>
        </authorList>
    </citation>
    <scope>NUCLEOTIDE SEQUENCE [LARGE SCALE GENOMIC DNA]</scope>
    <source>
        <strain evidence="7 8">GluBS11</strain>
    </source>
</reference>
<dbReference type="InterPro" id="IPR019800">
    <property type="entry name" value="Glyco_hydro_3_AS"/>
</dbReference>
<dbReference type="AlphaFoldDB" id="A0A1D3TSQ0"/>
<dbReference type="Gene3D" id="3.40.50.1700">
    <property type="entry name" value="Glycoside hydrolase family 3 C-terminal domain"/>
    <property type="match status" value="1"/>
</dbReference>
<dbReference type="PANTHER" id="PTHR42715:SF10">
    <property type="entry name" value="BETA-GLUCOSIDASE"/>
    <property type="match status" value="1"/>
</dbReference>
<dbReference type="Gene3D" id="3.20.20.300">
    <property type="entry name" value="Glycoside hydrolase, family 3, N-terminal domain"/>
    <property type="match status" value="1"/>
</dbReference>
<keyword evidence="2 4" id="KW-0378">Hydrolase</keyword>
<feature type="transmembrane region" description="Helical" evidence="5">
    <location>
        <begin position="920"/>
        <end position="942"/>
    </location>
</feature>
<dbReference type="Pfam" id="PF01915">
    <property type="entry name" value="Glyco_hydro_3_C"/>
    <property type="match status" value="1"/>
</dbReference>
<keyword evidence="3" id="KW-0119">Carbohydrate metabolism</keyword>
<proteinExistence type="inferred from homology"/>
<feature type="transmembrane region" description="Helical" evidence="5">
    <location>
        <begin position="52"/>
        <end position="72"/>
    </location>
</feature>
<dbReference type="SUPFAM" id="SSF51445">
    <property type="entry name" value="(Trans)glycosidases"/>
    <property type="match status" value="1"/>
</dbReference>
<evidence type="ECO:0000256" key="4">
    <source>
        <dbReference type="RuleBase" id="RU361161"/>
    </source>
</evidence>
<dbReference type="PRINTS" id="PR00133">
    <property type="entry name" value="GLHYDRLASE3"/>
</dbReference>
<dbReference type="Gene3D" id="2.60.40.10">
    <property type="entry name" value="Immunoglobulins"/>
    <property type="match status" value="1"/>
</dbReference>
<dbReference type="InterPro" id="IPR050288">
    <property type="entry name" value="Cellulose_deg_GH3"/>
</dbReference>
<dbReference type="InterPro" id="IPR001764">
    <property type="entry name" value="Glyco_hydro_3_N"/>
</dbReference>
<evidence type="ECO:0000256" key="5">
    <source>
        <dbReference type="SAM" id="Phobius"/>
    </source>
</evidence>
<dbReference type="Pfam" id="PF00933">
    <property type="entry name" value="Glyco_hydro_3"/>
    <property type="match status" value="1"/>
</dbReference>
<evidence type="ECO:0000313" key="8">
    <source>
        <dbReference type="Proteomes" id="UP000199315"/>
    </source>
</evidence>
<evidence type="ECO:0000256" key="1">
    <source>
        <dbReference type="ARBA" id="ARBA00005336"/>
    </source>
</evidence>
<keyword evidence="5" id="KW-0812">Transmembrane</keyword>
<dbReference type="InterPro" id="IPR036962">
    <property type="entry name" value="Glyco_hydro_3_N_sf"/>
</dbReference>
<comment type="similarity">
    <text evidence="1 4">Belongs to the glycosyl hydrolase 3 family.</text>
</comment>
<dbReference type="InterPro" id="IPR036881">
    <property type="entry name" value="Glyco_hydro_3_C_sf"/>
</dbReference>
<dbReference type="InterPro" id="IPR002772">
    <property type="entry name" value="Glyco_hydro_3_C"/>
</dbReference>
<dbReference type="InterPro" id="IPR013783">
    <property type="entry name" value="Ig-like_fold"/>
</dbReference>
<evidence type="ECO:0000259" key="6">
    <source>
        <dbReference type="SMART" id="SM01217"/>
    </source>
</evidence>
<protein>
    <submittedName>
        <fullName evidence="7">Beta-glucosidase</fullName>
    </submittedName>
</protein>
<dbReference type="SMART" id="SM01217">
    <property type="entry name" value="Fn3_like"/>
    <property type="match status" value="1"/>
</dbReference>
<keyword evidence="4" id="KW-0326">Glycosidase</keyword>
<keyword evidence="5" id="KW-1133">Transmembrane helix</keyword>